<dbReference type="MEROPS" id="S01.110"/>
<evidence type="ECO:0000256" key="5">
    <source>
        <dbReference type="ARBA" id="ARBA00022825"/>
    </source>
</evidence>
<keyword evidence="7" id="KW-1015">Disulfide bond</keyword>
<evidence type="ECO:0000256" key="2">
    <source>
        <dbReference type="ARBA" id="ARBA00022670"/>
    </source>
</evidence>
<evidence type="ECO:0000259" key="10">
    <source>
        <dbReference type="PROSITE" id="PS50240"/>
    </source>
</evidence>
<name>Q5BN44_PYRRU</name>
<accession>Q5BN44</accession>
<dbReference type="PROSITE" id="PS00135">
    <property type="entry name" value="TRYPSIN_SER"/>
    <property type="match status" value="1"/>
</dbReference>
<dbReference type="GO" id="GO:0006508">
    <property type="term" value="P:proteolysis"/>
    <property type="evidence" value="ECO:0007669"/>
    <property type="project" value="UniProtKB-KW"/>
</dbReference>
<organism evidence="11">
    <name type="scientific">Pyrocoelia rufa</name>
    <name type="common">Firefly</name>
    <dbReference type="NCBI Taxonomy" id="71223"/>
    <lineage>
        <taxon>Eukaryota</taxon>
        <taxon>Metazoa</taxon>
        <taxon>Ecdysozoa</taxon>
        <taxon>Arthropoda</taxon>
        <taxon>Hexapoda</taxon>
        <taxon>Insecta</taxon>
        <taxon>Pterygota</taxon>
        <taxon>Neoptera</taxon>
        <taxon>Endopterygota</taxon>
        <taxon>Coleoptera</taxon>
        <taxon>Polyphaga</taxon>
        <taxon>Elateriformia</taxon>
        <taxon>Elateroidea</taxon>
        <taxon>Lampyridae</taxon>
        <taxon>Lampyrinae</taxon>
        <taxon>Pyrocoelia</taxon>
    </lineage>
</organism>
<dbReference type="Gene3D" id="2.40.10.10">
    <property type="entry name" value="Trypsin-like serine proteases"/>
    <property type="match status" value="1"/>
</dbReference>
<dbReference type="SMART" id="SM00020">
    <property type="entry name" value="Tryp_SPc"/>
    <property type="match status" value="1"/>
</dbReference>
<evidence type="ECO:0000256" key="1">
    <source>
        <dbReference type="ARBA" id="ARBA00007664"/>
    </source>
</evidence>
<dbReference type="AlphaFoldDB" id="Q5BN44"/>
<comment type="similarity">
    <text evidence="1">Belongs to the peptidase S1 family.</text>
</comment>
<dbReference type="PANTHER" id="PTHR24276:SF91">
    <property type="entry name" value="AT26814P-RELATED"/>
    <property type="match status" value="1"/>
</dbReference>
<feature type="domain" description="Peptidase S1" evidence="10">
    <location>
        <begin position="30"/>
        <end position="252"/>
    </location>
</feature>
<dbReference type="InterPro" id="IPR001254">
    <property type="entry name" value="Trypsin_dom"/>
</dbReference>
<dbReference type="InterPro" id="IPR018114">
    <property type="entry name" value="TRYPSIN_HIS"/>
</dbReference>
<reference evidence="11" key="1">
    <citation type="submission" date="2005-02" db="EMBL/GenBank/DDBJ databases">
        <title>Genomic structure of the serine protease gene from the firefly, Pyrocoelia rufa.</title>
        <authorList>
            <person name="Choo Y.M."/>
            <person name="Jin B.R."/>
        </authorList>
    </citation>
    <scope>NUCLEOTIDE SEQUENCE</scope>
</reference>
<dbReference type="InterPro" id="IPR033116">
    <property type="entry name" value="TRYPSIN_SER"/>
</dbReference>
<feature type="signal peptide" evidence="9">
    <location>
        <begin position="1"/>
        <end position="17"/>
    </location>
</feature>
<dbReference type="PANTHER" id="PTHR24276">
    <property type="entry name" value="POLYSERASE-RELATED"/>
    <property type="match status" value="1"/>
</dbReference>
<evidence type="ECO:0000256" key="8">
    <source>
        <dbReference type="RuleBase" id="RU363034"/>
    </source>
</evidence>
<keyword evidence="4 8" id="KW-0378">Hydrolase</keyword>
<dbReference type="SUPFAM" id="SSF50494">
    <property type="entry name" value="Trypsin-like serine proteases"/>
    <property type="match status" value="1"/>
</dbReference>
<dbReference type="PRINTS" id="PR00722">
    <property type="entry name" value="CHYMOTRYPSIN"/>
</dbReference>
<evidence type="ECO:0000256" key="7">
    <source>
        <dbReference type="ARBA" id="ARBA00023157"/>
    </source>
</evidence>
<dbReference type="PROSITE" id="PS50240">
    <property type="entry name" value="TRYPSIN_DOM"/>
    <property type="match status" value="1"/>
</dbReference>
<dbReference type="SMR" id="Q5BN44"/>
<dbReference type="FunFam" id="2.40.10.10:FF:000077">
    <property type="entry name" value="Predicted protein"/>
    <property type="match status" value="1"/>
</dbReference>
<dbReference type="InterPro" id="IPR043504">
    <property type="entry name" value="Peptidase_S1_PA_chymotrypsin"/>
</dbReference>
<dbReference type="EMBL" id="AY927992">
    <property type="protein sequence ID" value="AAX21839.1"/>
    <property type="molecule type" value="Genomic_DNA"/>
</dbReference>
<dbReference type="PROSITE" id="PS00134">
    <property type="entry name" value="TRYPSIN_HIS"/>
    <property type="match status" value="1"/>
</dbReference>
<evidence type="ECO:0000256" key="6">
    <source>
        <dbReference type="ARBA" id="ARBA00023145"/>
    </source>
</evidence>
<dbReference type="InterPro" id="IPR001314">
    <property type="entry name" value="Peptidase_S1A"/>
</dbReference>
<sequence length="257" mass="27575">MFKIVLIAALAALAVDARFLSRAPQLDGRIVGGKDTTIEDFPHQVSLQLYGGHACGGSITASNIILTAAHCTHLRSARIMSIRYGSSIMDDEGTVMDVSEVLQHPSYNPATTDYDISLLILDGSVVLSHKAQIINLVPSKSPEGGRSAFVTGWGAIYSGGPASKQLQVVEVNEEDREACKSAYDGDITERMICFKDAGQDSCQGDSGGPLVSSDGQIGVVSWGYGCADPRYPGVYSHVDNEHLREYIESNVKVHSRK</sequence>
<evidence type="ECO:0000256" key="9">
    <source>
        <dbReference type="SAM" id="SignalP"/>
    </source>
</evidence>
<keyword evidence="5 8" id="KW-0720">Serine protease</keyword>
<keyword evidence="2 8" id="KW-0645">Protease</keyword>
<evidence type="ECO:0000256" key="3">
    <source>
        <dbReference type="ARBA" id="ARBA00022729"/>
    </source>
</evidence>
<dbReference type="InterPro" id="IPR009003">
    <property type="entry name" value="Peptidase_S1_PA"/>
</dbReference>
<dbReference type="Pfam" id="PF00089">
    <property type="entry name" value="Trypsin"/>
    <property type="match status" value="1"/>
</dbReference>
<feature type="chain" id="PRO_5004254339" evidence="9">
    <location>
        <begin position="18"/>
        <end position="257"/>
    </location>
</feature>
<evidence type="ECO:0000313" key="11">
    <source>
        <dbReference type="EMBL" id="AAX21839.1"/>
    </source>
</evidence>
<protein>
    <submittedName>
        <fullName evidence="11">Serine protease</fullName>
    </submittedName>
</protein>
<keyword evidence="6" id="KW-0865">Zymogen</keyword>
<dbReference type="InterPro" id="IPR050430">
    <property type="entry name" value="Peptidase_S1"/>
</dbReference>
<keyword evidence="3 9" id="KW-0732">Signal</keyword>
<dbReference type="CDD" id="cd00190">
    <property type="entry name" value="Tryp_SPc"/>
    <property type="match status" value="1"/>
</dbReference>
<evidence type="ECO:0000256" key="4">
    <source>
        <dbReference type="ARBA" id="ARBA00022801"/>
    </source>
</evidence>
<dbReference type="GO" id="GO:0004252">
    <property type="term" value="F:serine-type endopeptidase activity"/>
    <property type="evidence" value="ECO:0007669"/>
    <property type="project" value="InterPro"/>
</dbReference>
<proteinExistence type="inferred from homology"/>